<evidence type="ECO:0000313" key="4">
    <source>
        <dbReference type="Proteomes" id="UP000035514"/>
    </source>
</evidence>
<keyword evidence="1" id="KW-0233">DNA recombination</keyword>
<evidence type="ECO:0000313" key="3">
    <source>
        <dbReference type="EMBL" id="KLE00002.1"/>
    </source>
</evidence>
<dbReference type="Gene3D" id="1.10.443.10">
    <property type="entry name" value="Intergrase catalytic core"/>
    <property type="match status" value="1"/>
</dbReference>
<dbReference type="GO" id="GO:0003677">
    <property type="term" value="F:DNA binding"/>
    <property type="evidence" value="ECO:0007669"/>
    <property type="project" value="InterPro"/>
</dbReference>
<dbReference type="InterPro" id="IPR002104">
    <property type="entry name" value="Integrase_catalytic"/>
</dbReference>
<dbReference type="EMBL" id="JAIQ01000089">
    <property type="protein sequence ID" value="KLE00002.1"/>
    <property type="molecule type" value="Genomic_DNA"/>
</dbReference>
<name>A0A0G9K0D5_9BACT</name>
<dbReference type="Proteomes" id="UP000035514">
    <property type="component" value="Unassembled WGS sequence"/>
</dbReference>
<reference evidence="3 4" key="1">
    <citation type="submission" date="2014-01" db="EMBL/GenBank/DDBJ databases">
        <title>Development of a Comparative Genomic Fingerprinting Assay for High Resolution Genotyping of Arcobacter butzleri.</title>
        <authorList>
            <person name="Webb A.L."/>
            <person name="Inglis G.D."/>
            <person name="Kruczkiewicz P."/>
            <person name="Selinger L.B."/>
            <person name="Taboada E.N."/>
        </authorList>
    </citation>
    <scope>NUCLEOTIDE SEQUENCE [LARGE SCALE GENOMIC DNA]</scope>
    <source>
        <strain evidence="3 4">L348</strain>
    </source>
</reference>
<evidence type="ECO:0000259" key="2">
    <source>
        <dbReference type="PROSITE" id="PS51898"/>
    </source>
</evidence>
<dbReference type="InterPro" id="IPR050090">
    <property type="entry name" value="Tyrosine_recombinase_XerCD"/>
</dbReference>
<sequence>MTINVIPHLEIYKLLADKTKVYHDDFYISYYNHFPILINEDGTLWKYANLYLLYKIKSPNPPHYSTLYSIAKELKAFFEWSLENNVDCLNEKRRVRRPTYMYRFFLQKKLENGINTDTTVKKKMSVVINFYEYLQNILKFKFKFPLWEKEDAYISYKDQYGFKQSKKVETKDLLKIPSFYGIDSNEYIQDEGKLKPLTQEEQSLLFKTLNRLGNIEMTLACLIALTTGARIQTVCTLRLNHFQRQHSEKDKYLSIKVGLGTDVDTKNDTVYFLRMPNWVYQKIQIYIKSKRYKKRFQNQKHIFKDETSQYIFLTNRGTPYYVSKYDEYIGTYTKTIPNGNTIRQFLSVTLYRELEGKLKFRFHDLRATFAMNLLDSKIYMVENGEMTLYELLSIIKERMPHKSLLTTERYLNFRNKQNQKQFIQNEFEEYLESLIL</sequence>
<dbReference type="PANTHER" id="PTHR30349">
    <property type="entry name" value="PHAGE INTEGRASE-RELATED"/>
    <property type="match status" value="1"/>
</dbReference>
<proteinExistence type="predicted"/>
<organism evidence="3 4">
    <name type="scientific">Aliarcobacter butzleri L348</name>
    <dbReference type="NCBI Taxonomy" id="1447256"/>
    <lineage>
        <taxon>Bacteria</taxon>
        <taxon>Pseudomonadati</taxon>
        <taxon>Campylobacterota</taxon>
        <taxon>Epsilonproteobacteria</taxon>
        <taxon>Campylobacterales</taxon>
        <taxon>Arcobacteraceae</taxon>
        <taxon>Aliarcobacter</taxon>
    </lineage>
</organism>
<dbReference type="SUPFAM" id="SSF56349">
    <property type="entry name" value="DNA breaking-rejoining enzymes"/>
    <property type="match status" value="1"/>
</dbReference>
<dbReference type="InterPro" id="IPR013762">
    <property type="entry name" value="Integrase-like_cat_sf"/>
</dbReference>
<dbReference type="GO" id="GO:0006310">
    <property type="term" value="P:DNA recombination"/>
    <property type="evidence" value="ECO:0007669"/>
    <property type="project" value="UniProtKB-KW"/>
</dbReference>
<dbReference type="CDD" id="cd00397">
    <property type="entry name" value="DNA_BRE_C"/>
    <property type="match status" value="1"/>
</dbReference>
<dbReference type="RefSeq" id="WP_046996698.1">
    <property type="nucleotide sequence ID" value="NZ_JAIQ01000089.1"/>
</dbReference>
<dbReference type="PROSITE" id="PS51898">
    <property type="entry name" value="TYR_RECOMBINASE"/>
    <property type="match status" value="1"/>
</dbReference>
<feature type="domain" description="Tyr recombinase" evidence="2">
    <location>
        <begin position="192"/>
        <end position="423"/>
    </location>
</feature>
<evidence type="ECO:0000256" key="1">
    <source>
        <dbReference type="ARBA" id="ARBA00023172"/>
    </source>
</evidence>
<gene>
    <name evidence="3" type="ORF">AA20_06195</name>
</gene>
<dbReference type="AlphaFoldDB" id="A0A0G9K0D5"/>
<protein>
    <recommendedName>
        <fullName evidence="2">Tyr recombinase domain-containing protein</fullName>
    </recommendedName>
</protein>
<dbReference type="InterPro" id="IPR011010">
    <property type="entry name" value="DNA_brk_join_enz"/>
</dbReference>
<dbReference type="PANTHER" id="PTHR30349:SF86">
    <property type="entry name" value="INTEGRASE_RECOMBINASE AQ_AA09-RELATED"/>
    <property type="match status" value="1"/>
</dbReference>
<dbReference type="PATRIC" id="fig|1447256.3.peg.1207"/>
<accession>A0A0G9K0D5</accession>
<dbReference type="GO" id="GO:0015074">
    <property type="term" value="P:DNA integration"/>
    <property type="evidence" value="ECO:0007669"/>
    <property type="project" value="InterPro"/>
</dbReference>
<comment type="caution">
    <text evidence="3">The sequence shown here is derived from an EMBL/GenBank/DDBJ whole genome shotgun (WGS) entry which is preliminary data.</text>
</comment>